<evidence type="ECO:0000313" key="5">
    <source>
        <dbReference type="Proteomes" id="UP000663852"/>
    </source>
</evidence>
<dbReference type="InterPro" id="IPR008993">
    <property type="entry name" value="TIMP-like_OB-fold"/>
</dbReference>
<proteinExistence type="predicted"/>
<accession>A0A814S1L2</accession>
<feature type="chain" id="PRO_5036410760" evidence="1">
    <location>
        <begin position="23"/>
        <end position="157"/>
    </location>
</feature>
<keyword evidence="1" id="KW-0732">Signal</keyword>
<evidence type="ECO:0000313" key="4">
    <source>
        <dbReference type="Proteomes" id="UP000663828"/>
    </source>
</evidence>
<comment type="caution">
    <text evidence="2">The sequence shown here is derived from an EMBL/GenBank/DDBJ whole genome shotgun (WGS) entry which is preliminary data.</text>
</comment>
<evidence type="ECO:0000256" key="1">
    <source>
        <dbReference type="SAM" id="SignalP"/>
    </source>
</evidence>
<dbReference type="Gene3D" id="2.40.50.120">
    <property type="match status" value="1"/>
</dbReference>
<dbReference type="AlphaFoldDB" id="A0A814S1L2"/>
<dbReference type="SUPFAM" id="SSF50242">
    <property type="entry name" value="TIMP-like"/>
    <property type="match status" value="1"/>
</dbReference>
<evidence type="ECO:0000313" key="2">
    <source>
        <dbReference type="EMBL" id="CAF1141946.1"/>
    </source>
</evidence>
<dbReference type="EMBL" id="CAJNOJ010000114">
    <property type="protein sequence ID" value="CAF1141946.1"/>
    <property type="molecule type" value="Genomic_DNA"/>
</dbReference>
<sequence length="157" mass="17535">MPRHVLFIIVLFSQAFVASVDGCSCFAEISLQKYLAEATQVFIGTVTHIDFVQEQLEHRITFQVEKVFKGVIPSDRRLIAKTALDSASCGVSMRVGEKWQVWTYRESDNPSVSLCSPTTKDTSQNINFLNRYASSASSCRQIVAILILPILVLINYG</sequence>
<name>A0A814S1L2_ADIRI</name>
<gene>
    <name evidence="2" type="ORF">EDS130_LOCUS22143</name>
    <name evidence="3" type="ORF">XAT740_LOCUS23211</name>
</gene>
<evidence type="ECO:0000313" key="3">
    <source>
        <dbReference type="EMBL" id="CAF1192680.1"/>
    </source>
</evidence>
<dbReference type="OrthoDB" id="10370461at2759"/>
<protein>
    <submittedName>
        <fullName evidence="2">Uncharacterized protein</fullName>
    </submittedName>
</protein>
<feature type="signal peptide" evidence="1">
    <location>
        <begin position="1"/>
        <end position="22"/>
    </location>
</feature>
<dbReference type="Proteomes" id="UP000663852">
    <property type="component" value="Unassembled WGS sequence"/>
</dbReference>
<reference evidence="2" key="1">
    <citation type="submission" date="2021-02" db="EMBL/GenBank/DDBJ databases">
        <authorList>
            <person name="Nowell W R."/>
        </authorList>
    </citation>
    <scope>NUCLEOTIDE SEQUENCE</scope>
</reference>
<organism evidence="2 5">
    <name type="scientific">Adineta ricciae</name>
    <name type="common">Rotifer</name>
    <dbReference type="NCBI Taxonomy" id="249248"/>
    <lineage>
        <taxon>Eukaryota</taxon>
        <taxon>Metazoa</taxon>
        <taxon>Spiralia</taxon>
        <taxon>Gnathifera</taxon>
        <taxon>Rotifera</taxon>
        <taxon>Eurotatoria</taxon>
        <taxon>Bdelloidea</taxon>
        <taxon>Adinetida</taxon>
        <taxon>Adinetidae</taxon>
        <taxon>Adineta</taxon>
    </lineage>
</organism>
<keyword evidence="4" id="KW-1185">Reference proteome</keyword>
<dbReference type="EMBL" id="CAJNOR010001744">
    <property type="protein sequence ID" value="CAF1192680.1"/>
    <property type="molecule type" value="Genomic_DNA"/>
</dbReference>
<dbReference type="Proteomes" id="UP000663828">
    <property type="component" value="Unassembled WGS sequence"/>
</dbReference>